<dbReference type="InterPro" id="IPR007657">
    <property type="entry name" value="Glycosyltransferase_61"/>
</dbReference>
<dbReference type="Proteomes" id="UP001558652">
    <property type="component" value="Unassembled WGS sequence"/>
</dbReference>
<keyword evidence="3" id="KW-0808">Transferase</keyword>
<gene>
    <name evidence="10" type="ORF">AAG570_008036</name>
</gene>
<reference evidence="10 11" key="1">
    <citation type="submission" date="2024-07" db="EMBL/GenBank/DDBJ databases">
        <title>Chromosome-level genome assembly of the water stick insect Ranatra chinensis (Heteroptera: Nepidae).</title>
        <authorList>
            <person name="Liu X."/>
        </authorList>
    </citation>
    <scope>NUCLEOTIDE SEQUENCE [LARGE SCALE GENOMIC DNA]</scope>
    <source>
        <strain evidence="10">Cailab_2021Rc</strain>
        <tissue evidence="10">Muscle</tissue>
    </source>
</reference>
<evidence type="ECO:0000256" key="2">
    <source>
        <dbReference type="ARBA" id="ARBA00022676"/>
    </source>
</evidence>
<keyword evidence="7" id="KW-0325">Glycoprotein</keyword>
<comment type="subcellular location">
    <subcellularLocation>
        <location evidence="1">Membrane</location>
        <topology evidence="1">Single-pass membrane protein</topology>
    </subcellularLocation>
</comment>
<accession>A0ABD0Y6V2</accession>
<dbReference type="PANTHER" id="PTHR20961">
    <property type="entry name" value="GLYCOSYLTRANSFERASE"/>
    <property type="match status" value="1"/>
</dbReference>
<evidence type="ECO:0000313" key="11">
    <source>
        <dbReference type="Proteomes" id="UP001558652"/>
    </source>
</evidence>
<dbReference type="InterPro" id="IPR049625">
    <property type="entry name" value="Glyco_transf_61_cat"/>
</dbReference>
<keyword evidence="2" id="KW-0328">Glycosyltransferase</keyword>
<name>A0ABD0Y6V2_9HEMI</name>
<organism evidence="10 11">
    <name type="scientific">Ranatra chinensis</name>
    <dbReference type="NCBI Taxonomy" id="642074"/>
    <lineage>
        <taxon>Eukaryota</taxon>
        <taxon>Metazoa</taxon>
        <taxon>Ecdysozoa</taxon>
        <taxon>Arthropoda</taxon>
        <taxon>Hexapoda</taxon>
        <taxon>Insecta</taxon>
        <taxon>Pterygota</taxon>
        <taxon>Neoptera</taxon>
        <taxon>Paraneoptera</taxon>
        <taxon>Hemiptera</taxon>
        <taxon>Heteroptera</taxon>
        <taxon>Panheteroptera</taxon>
        <taxon>Nepomorpha</taxon>
        <taxon>Nepidae</taxon>
        <taxon>Ranatrinae</taxon>
        <taxon>Ranatra</taxon>
    </lineage>
</organism>
<evidence type="ECO:0000256" key="6">
    <source>
        <dbReference type="ARBA" id="ARBA00023136"/>
    </source>
</evidence>
<dbReference type="GO" id="GO:0016757">
    <property type="term" value="F:glycosyltransferase activity"/>
    <property type="evidence" value="ECO:0007669"/>
    <property type="project" value="UniProtKB-KW"/>
</dbReference>
<comment type="caution">
    <text evidence="10">The sequence shown here is derived from an EMBL/GenBank/DDBJ whole genome shotgun (WGS) entry which is preliminary data.</text>
</comment>
<evidence type="ECO:0000259" key="9">
    <source>
        <dbReference type="Pfam" id="PF04577"/>
    </source>
</evidence>
<dbReference type="EMBL" id="JBFDAA010000022">
    <property type="protein sequence ID" value="KAL1110508.1"/>
    <property type="molecule type" value="Genomic_DNA"/>
</dbReference>
<evidence type="ECO:0000256" key="7">
    <source>
        <dbReference type="ARBA" id="ARBA00023180"/>
    </source>
</evidence>
<evidence type="ECO:0000256" key="4">
    <source>
        <dbReference type="ARBA" id="ARBA00022692"/>
    </source>
</evidence>
<evidence type="ECO:0000256" key="8">
    <source>
        <dbReference type="SAM" id="Phobius"/>
    </source>
</evidence>
<evidence type="ECO:0000256" key="5">
    <source>
        <dbReference type="ARBA" id="ARBA00022989"/>
    </source>
</evidence>
<dbReference type="GO" id="GO:0016020">
    <property type="term" value="C:membrane"/>
    <property type="evidence" value="ECO:0007669"/>
    <property type="project" value="UniProtKB-SubCell"/>
</dbReference>
<proteinExistence type="predicted"/>
<evidence type="ECO:0000256" key="1">
    <source>
        <dbReference type="ARBA" id="ARBA00004167"/>
    </source>
</evidence>
<keyword evidence="6 8" id="KW-0472">Membrane</keyword>
<feature type="domain" description="Glycosyltransferase 61 catalytic" evidence="9">
    <location>
        <begin position="231"/>
        <end position="356"/>
    </location>
</feature>
<keyword evidence="4 8" id="KW-0812">Transmembrane</keyword>
<protein>
    <recommendedName>
        <fullName evidence="9">Glycosyltransferase 61 catalytic domain-containing protein</fullName>
    </recommendedName>
</protein>
<feature type="transmembrane region" description="Helical" evidence="8">
    <location>
        <begin position="12"/>
        <end position="33"/>
    </location>
</feature>
<dbReference type="Pfam" id="PF04577">
    <property type="entry name" value="Glyco_transf_61"/>
    <property type="match status" value="1"/>
</dbReference>
<evidence type="ECO:0000313" key="10">
    <source>
        <dbReference type="EMBL" id="KAL1110508.1"/>
    </source>
</evidence>
<keyword evidence="11" id="KW-1185">Reference proteome</keyword>
<sequence length="565" mass="64645">MFPLRQIKCYFIFYSNICNNVIFIGLLCIYICYVSNIKERNIDLGESNLNNEISSSLWCQASGKNDKKCSFKNLCYNPDFKFLFVLTNSSVLSGIERNAELKKIKTSSVFNHNDLYLKLSIISGNNLLLNNVSILQHPVFLLHRFKPDNIMHVIHDDLLPLYLSYSELCSGDVLECASLYSLVFIDEFKMGTFKEWYTIFSHNEPFSLKELNNKNTICFRHGRTGMLTDSVFFQYGFNMPQGPKISNMTGIILRQFSNYILNSLGIPSPTWPQYSKCTLISRKINRKILNECKIEEYVADLTKQVHRSNITVMKVDVSCNSTIELLSAISTSNLLIGMHGSAMILAIFLPEGASVVELFPLGISPEAVSPLNTVSHFPGIYFSYLPWKNENEKNSFVHPEYPPILGGVNHLSPERRNEIINLKNIPPVLCCHDTAYLYRMYQDTIVDDTLIPVLKKAIRNWGICCEAYDDYLDKVWFFPAPVRIITCSVTKTGVQILWERPHNVEERVVHYKLTLSTNGQHFSLSTTSTFLDINTTWTKDLEVWALCSFNGAESIDTYTKCYLQT</sequence>
<dbReference type="AlphaFoldDB" id="A0ABD0Y6V2"/>
<keyword evidence="5 8" id="KW-1133">Transmembrane helix</keyword>
<evidence type="ECO:0000256" key="3">
    <source>
        <dbReference type="ARBA" id="ARBA00022679"/>
    </source>
</evidence>
<dbReference type="PANTHER" id="PTHR20961:SF38">
    <property type="entry name" value="PROTEIN O-LINKED-MANNOSE BETA-1,4-N-ACETYLGLUCOSAMINYLTRANSFERASE 2"/>
    <property type="match status" value="1"/>
</dbReference>